<name>A0A6J4MUM8_9BACT</name>
<sequence length="617" mass="67169">MLNIPITHGLLTRREMLAALASVAALPLVGACGGTRMVPPAAPGDADRNAIALLDRIGGDLLHLFPELATSLGLDTGARAELRSRLADRSAAGQGRIAAQLRADLGALAAVDASRLSHAVRTSVEVVRSAYTTALEGFALPYGDITVGGWRNTPYVVIQNVGAYLDVPRFLDSDHRVENAADAEAYLARLQSYARQLDGELERVREARAIGLVPPAFLIDKALTQMRLSAQGAREGGMLVESLERRTRGIAGDWAGRARRIAAREVAPALDRQIRELEAQRAVATNDAGISARPHGEEFYRWALKASTTTTMSPDEVHELGRTELARLHARMDTILKDAGYTQGSVGERMKGLANDPRYKFAEGDAGRAEIMRFIEDRLGWIRAQMPRAFNTVVDPNMEVKRLPPEEEPGAPAAYGGAGSVDGAIPGRFWINLRTTDLHSKYSLADLAFHEAIPGHVWQGEYTHGMPLVRQMLAFNAYSEGWALYAEQLADELGAYGQDPVGRLGYLQSIAFRACRLVVDTGLHAKGWTREQGVRYFVEVNGSNPLEVASEVDRYCSWPGQACGYKVGHSEINRQRERAQAALGAAFDVKAFNDAVVLGGNVPLDVLAKNVDEYLRQ</sequence>
<dbReference type="PROSITE" id="PS51318">
    <property type="entry name" value="TAT"/>
    <property type="match status" value="1"/>
</dbReference>
<dbReference type="EMBL" id="CADCTV010000878">
    <property type="protein sequence ID" value="CAA9367199.1"/>
    <property type="molecule type" value="Genomic_DNA"/>
</dbReference>
<dbReference type="InterPro" id="IPR006311">
    <property type="entry name" value="TAT_signal"/>
</dbReference>
<dbReference type="InterPro" id="IPR010281">
    <property type="entry name" value="DUF885"/>
</dbReference>
<organism evidence="1">
    <name type="scientific">uncultured Gemmatimonadota bacterium</name>
    <dbReference type="NCBI Taxonomy" id="203437"/>
    <lineage>
        <taxon>Bacteria</taxon>
        <taxon>Pseudomonadati</taxon>
        <taxon>Gemmatimonadota</taxon>
        <taxon>environmental samples</taxon>
    </lineage>
</organism>
<reference evidence="1" key="1">
    <citation type="submission" date="2020-02" db="EMBL/GenBank/DDBJ databases">
        <authorList>
            <person name="Meier V. D."/>
        </authorList>
    </citation>
    <scope>NUCLEOTIDE SEQUENCE</scope>
    <source>
        <strain evidence="1">AVDCRST_MAG89</strain>
    </source>
</reference>
<evidence type="ECO:0008006" key="2">
    <source>
        <dbReference type="Google" id="ProtNLM"/>
    </source>
</evidence>
<evidence type="ECO:0000313" key="1">
    <source>
        <dbReference type="EMBL" id="CAA9367199.1"/>
    </source>
</evidence>
<dbReference type="PANTHER" id="PTHR33361:SF2">
    <property type="entry name" value="DUF885 DOMAIN-CONTAINING PROTEIN"/>
    <property type="match status" value="1"/>
</dbReference>
<protein>
    <recommendedName>
        <fullName evidence="2">DUF885 domain-containing protein</fullName>
    </recommendedName>
</protein>
<dbReference type="Pfam" id="PF05960">
    <property type="entry name" value="DUF885"/>
    <property type="match status" value="1"/>
</dbReference>
<gene>
    <name evidence="1" type="ORF">AVDCRST_MAG89-4214</name>
</gene>
<dbReference type="AlphaFoldDB" id="A0A6J4MUM8"/>
<accession>A0A6J4MUM8</accession>
<proteinExistence type="predicted"/>
<dbReference type="PANTHER" id="PTHR33361">
    <property type="entry name" value="GLR0591 PROTEIN"/>
    <property type="match status" value="1"/>
</dbReference>